<organism evidence="1 2">
    <name type="scientific">Araneus ventricosus</name>
    <name type="common">Orbweaver spider</name>
    <name type="synonym">Epeira ventricosa</name>
    <dbReference type="NCBI Taxonomy" id="182803"/>
    <lineage>
        <taxon>Eukaryota</taxon>
        <taxon>Metazoa</taxon>
        <taxon>Ecdysozoa</taxon>
        <taxon>Arthropoda</taxon>
        <taxon>Chelicerata</taxon>
        <taxon>Arachnida</taxon>
        <taxon>Araneae</taxon>
        <taxon>Araneomorphae</taxon>
        <taxon>Entelegynae</taxon>
        <taxon>Araneoidea</taxon>
        <taxon>Araneidae</taxon>
        <taxon>Araneus</taxon>
    </lineage>
</organism>
<protein>
    <submittedName>
        <fullName evidence="1">Uncharacterized protein</fullName>
    </submittedName>
</protein>
<evidence type="ECO:0000313" key="1">
    <source>
        <dbReference type="EMBL" id="GBN61856.1"/>
    </source>
</evidence>
<proteinExistence type="predicted"/>
<keyword evidence="2" id="KW-1185">Reference proteome</keyword>
<dbReference type="AlphaFoldDB" id="A0A4Y2QGG0"/>
<reference evidence="1 2" key="1">
    <citation type="journal article" date="2019" name="Sci. Rep.">
        <title>Orb-weaving spider Araneus ventricosus genome elucidates the spidroin gene catalogue.</title>
        <authorList>
            <person name="Kono N."/>
            <person name="Nakamura H."/>
            <person name="Ohtoshi R."/>
            <person name="Moran D.A.P."/>
            <person name="Shinohara A."/>
            <person name="Yoshida Y."/>
            <person name="Fujiwara M."/>
            <person name="Mori M."/>
            <person name="Tomita M."/>
            <person name="Arakawa K."/>
        </authorList>
    </citation>
    <scope>NUCLEOTIDE SEQUENCE [LARGE SCALE GENOMIC DNA]</scope>
</reference>
<sequence length="70" mass="7896">MDSEDDLLIQGLNIPIHEVGQGPDTPRRIPNFERNFAFDSLSPGARFSERCNNLGGQPFNFRVDFLSLSE</sequence>
<accession>A0A4Y2QGG0</accession>
<gene>
    <name evidence="1" type="ORF">AVEN_52335_1</name>
</gene>
<comment type="caution">
    <text evidence="1">The sequence shown here is derived from an EMBL/GenBank/DDBJ whole genome shotgun (WGS) entry which is preliminary data.</text>
</comment>
<name>A0A4Y2QGG0_ARAVE</name>
<evidence type="ECO:0000313" key="2">
    <source>
        <dbReference type="Proteomes" id="UP000499080"/>
    </source>
</evidence>
<dbReference type="Proteomes" id="UP000499080">
    <property type="component" value="Unassembled WGS sequence"/>
</dbReference>
<dbReference type="EMBL" id="BGPR01013708">
    <property type="protein sequence ID" value="GBN61856.1"/>
    <property type="molecule type" value="Genomic_DNA"/>
</dbReference>